<accession>A0A2W4XH11</accession>
<dbReference type="InterPro" id="IPR013762">
    <property type="entry name" value="Integrase-like_cat_sf"/>
</dbReference>
<reference evidence="7" key="1">
    <citation type="submission" date="2018-04" db="EMBL/GenBank/DDBJ databases">
        <authorList>
            <person name="Cornet L."/>
        </authorList>
    </citation>
    <scope>NUCLEOTIDE SEQUENCE [LARGE SCALE GENOMIC DNA]</scope>
</reference>
<protein>
    <recommendedName>
        <fullName evidence="5">Tyr recombinase domain-containing protein</fullName>
    </recommendedName>
</protein>
<dbReference type="InterPro" id="IPR002104">
    <property type="entry name" value="Integrase_catalytic"/>
</dbReference>
<dbReference type="PANTHER" id="PTHR30349">
    <property type="entry name" value="PHAGE INTEGRASE-RELATED"/>
    <property type="match status" value="1"/>
</dbReference>
<feature type="region of interest" description="Disordered" evidence="4">
    <location>
        <begin position="252"/>
        <end position="273"/>
    </location>
</feature>
<dbReference type="CDD" id="cd01189">
    <property type="entry name" value="INT_ICEBs1_C_like"/>
    <property type="match status" value="1"/>
</dbReference>
<dbReference type="GO" id="GO:0003677">
    <property type="term" value="F:DNA binding"/>
    <property type="evidence" value="ECO:0007669"/>
    <property type="project" value="UniProtKB-KW"/>
</dbReference>
<evidence type="ECO:0000259" key="5">
    <source>
        <dbReference type="PROSITE" id="PS51898"/>
    </source>
</evidence>
<feature type="domain" description="Tyr recombinase" evidence="5">
    <location>
        <begin position="188"/>
        <end position="385"/>
    </location>
</feature>
<name>A0A2W4XH11_9CYAN</name>
<dbReference type="SUPFAM" id="SSF56349">
    <property type="entry name" value="DNA breaking-rejoining enzymes"/>
    <property type="match status" value="1"/>
</dbReference>
<dbReference type="GO" id="GO:0006310">
    <property type="term" value="P:DNA recombination"/>
    <property type="evidence" value="ECO:0007669"/>
    <property type="project" value="UniProtKB-KW"/>
</dbReference>
<dbReference type="Proteomes" id="UP000249794">
    <property type="component" value="Unassembled WGS sequence"/>
</dbReference>
<dbReference type="EMBL" id="QBMP01000094">
    <property type="protein sequence ID" value="PZO55452.1"/>
    <property type="molecule type" value="Genomic_DNA"/>
</dbReference>
<evidence type="ECO:0000256" key="2">
    <source>
        <dbReference type="ARBA" id="ARBA00023125"/>
    </source>
</evidence>
<dbReference type="InterPro" id="IPR022000">
    <property type="entry name" value="Min27-like_integrase_DNA_bind"/>
</dbReference>
<sequence length="385" mass="43837">MAKQKHRRNKKGSVSVDARAGMLRLRWRYLSAPKQLSLGLADTPLNRHRAQGMAAQIEADMVSGHYDSTLDKYRLIAKPQPVAAALPTAELFDQFTEKKRRDGTSELAINTKYKALRSNIARYGAGVVTADDAHELVAMLRTRQSQKVSNQNLVLLKAFGAWLKKQQYLEQNVFESVASLRCNHVNEQDRTPFTQKEVALMLETMKTHKVCYQYYDFTFILFALGLRPSEAIGLRWRHVDLERKQVTISESLGRADDGRSSGSSRQRKGTKTGNVRLLPLNPRLVALFAGRRSATAQLDDLVFTSATGKPICDRLYRERYWKRVCTEAGIPYRPPYTARHTFISHGIEYKRWSPHQAASMAGHRSTRMISEVYGHMMDRPELPDI</sequence>
<organism evidence="6 7">
    <name type="scientific">Phormidesmis priestleyi</name>
    <dbReference type="NCBI Taxonomy" id="268141"/>
    <lineage>
        <taxon>Bacteria</taxon>
        <taxon>Bacillati</taxon>
        <taxon>Cyanobacteriota</taxon>
        <taxon>Cyanophyceae</taxon>
        <taxon>Leptolyngbyales</taxon>
        <taxon>Leptolyngbyaceae</taxon>
        <taxon>Phormidesmis</taxon>
    </lineage>
</organism>
<evidence type="ECO:0000313" key="7">
    <source>
        <dbReference type="Proteomes" id="UP000249794"/>
    </source>
</evidence>
<gene>
    <name evidence="6" type="ORF">DCF15_10405</name>
</gene>
<keyword evidence="3" id="KW-0233">DNA recombination</keyword>
<dbReference type="Pfam" id="PF12167">
    <property type="entry name" value="Arm-DNA-bind_2"/>
    <property type="match status" value="1"/>
</dbReference>
<evidence type="ECO:0000256" key="3">
    <source>
        <dbReference type="ARBA" id="ARBA00023172"/>
    </source>
</evidence>
<dbReference type="PROSITE" id="PS51898">
    <property type="entry name" value="TYR_RECOMBINASE"/>
    <property type="match status" value="1"/>
</dbReference>
<evidence type="ECO:0000256" key="4">
    <source>
        <dbReference type="SAM" id="MobiDB-lite"/>
    </source>
</evidence>
<dbReference type="InterPro" id="IPR011010">
    <property type="entry name" value="DNA_brk_join_enz"/>
</dbReference>
<dbReference type="PANTHER" id="PTHR30349:SF41">
    <property type="entry name" value="INTEGRASE_RECOMBINASE PROTEIN MJ0367-RELATED"/>
    <property type="match status" value="1"/>
</dbReference>
<evidence type="ECO:0000256" key="1">
    <source>
        <dbReference type="ARBA" id="ARBA00008857"/>
    </source>
</evidence>
<proteinExistence type="inferred from homology"/>
<dbReference type="AlphaFoldDB" id="A0A2W4XH11"/>
<dbReference type="Gene3D" id="1.10.443.10">
    <property type="entry name" value="Intergrase catalytic core"/>
    <property type="match status" value="1"/>
</dbReference>
<evidence type="ECO:0000313" key="6">
    <source>
        <dbReference type="EMBL" id="PZO55452.1"/>
    </source>
</evidence>
<keyword evidence="2" id="KW-0238">DNA-binding</keyword>
<comment type="caution">
    <text evidence="6">The sequence shown here is derived from an EMBL/GenBank/DDBJ whole genome shotgun (WGS) entry which is preliminary data.</text>
</comment>
<dbReference type="GO" id="GO:0015074">
    <property type="term" value="P:DNA integration"/>
    <property type="evidence" value="ECO:0007669"/>
    <property type="project" value="InterPro"/>
</dbReference>
<dbReference type="InterPro" id="IPR050090">
    <property type="entry name" value="Tyrosine_recombinase_XerCD"/>
</dbReference>
<reference evidence="6 7" key="2">
    <citation type="submission" date="2018-06" db="EMBL/GenBank/DDBJ databases">
        <title>Metagenomic assembly of (sub)arctic Cyanobacteria and their associated microbiome from non-axenic cultures.</title>
        <authorList>
            <person name="Baurain D."/>
        </authorList>
    </citation>
    <scope>NUCLEOTIDE SEQUENCE [LARGE SCALE GENOMIC DNA]</scope>
    <source>
        <strain evidence="6">ULC027bin1</strain>
    </source>
</reference>
<dbReference type="Pfam" id="PF00589">
    <property type="entry name" value="Phage_integrase"/>
    <property type="match status" value="1"/>
</dbReference>
<comment type="similarity">
    <text evidence="1">Belongs to the 'phage' integrase family.</text>
</comment>